<feature type="domain" description="Glycosyltransferase subfamily 4-like N-terminal" evidence="1">
    <location>
        <begin position="34"/>
        <end position="188"/>
    </location>
</feature>
<evidence type="ECO:0000259" key="1">
    <source>
        <dbReference type="Pfam" id="PF13579"/>
    </source>
</evidence>
<sequence length="409" mass="45140">MSGASQMQMPTTNDVPKKAVVLGSLGWSLVNFRLDLIRRLSSNGYEVLAAAADIDDETAATLRDNGVRPCPIPMDRTGTNPLHDLGTLWALVRFFRKEKPELVISYTMKPNIYGSLAAQIAGVPHRYALFTGLGYSFMEENPTGRRKRVRDLSILLHRLALRRIHGAFCYNSADRRDIRRFHLIPDRVPLHDVPGSGVDTRRYTETPVPEGRVKFLFIGRLLRSKGLLTLGKAAEILRAQGHECDIDILGPADSNPDAIDPDLFADWQERGLVNWLGETRDVRPYLAKCSVFVLPTELREGVPRSILEAMSSGRAVITTDAPGCGEATQDGVSGLVFPQGDASALAQTMKRFIDDPTLATAMGNAAREHACRSYDVHLVNSILMQHMGVEPLDRDARLPKGLDYAELAS</sequence>
<dbReference type="PANTHER" id="PTHR12526">
    <property type="entry name" value="GLYCOSYLTRANSFERASE"/>
    <property type="match status" value="1"/>
</dbReference>
<gene>
    <name evidence="2" type="primary">pglA</name>
    <name evidence="2" type="ORF">ALP8811_01934</name>
</gene>
<dbReference type="PANTHER" id="PTHR12526:SF638">
    <property type="entry name" value="SPORE COAT PROTEIN SA"/>
    <property type="match status" value="1"/>
</dbReference>
<dbReference type="InterPro" id="IPR028098">
    <property type="entry name" value="Glyco_trans_4-like_N"/>
</dbReference>
<organism evidence="2 3">
    <name type="scientific">Aliiroseovarius pelagivivens</name>
    <dbReference type="NCBI Taxonomy" id="1639690"/>
    <lineage>
        <taxon>Bacteria</taxon>
        <taxon>Pseudomonadati</taxon>
        <taxon>Pseudomonadota</taxon>
        <taxon>Alphaproteobacteria</taxon>
        <taxon>Rhodobacterales</taxon>
        <taxon>Paracoccaceae</taxon>
        <taxon>Aliiroseovarius</taxon>
    </lineage>
</organism>
<keyword evidence="2" id="KW-0808">Transferase</keyword>
<protein>
    <submittedName>
        <fullName evidence="2">N, N'-diacetylbacillosaminyl-diphospho-undecaprenol alpha-1,3-N-acetylgalactosaminyltransferase</fullName>
        <ecNumber evidence="2">2.4.1.290</ecNumber>
    </submittedName>
</protein>
<accession>A0A2R8ALY5</accession>
<keyword evidence="2" id="KW-0328">Glycosyltransferase</keyword>
<dbReference type="Pfam" id="PF13579">
    <property type="entry name" value="Glyco_trans_4_4"/>
    <property type="match status" value="1"/>
</dbReference>
<dbReference type="RefSeq" id="WP_146184006.1">
    <property type="nucleotide sequence ID" value="NZ_OMOI01000001.1"/>
</dbReference>
<dbReference type="Proteomes" id="UP000244911">
    <property type="component" value="Unassembled WGS sequence"/>
</dbReference>
<evidence type="ECO:0000313" key="2">
    <source>
        <dbReference type="EMBL" id="SPF76917.1"/>
    </source>
</evidence>
<dbReference type="GO" id="GO:0102335">
    <property type="term" value="F:N,N'-diacetylbacillosaminyl-diphospho-undecaprenol alpha-1,3-N-acetylgalactosaminyltransferase activity"/>
    <property type="evidence" value="ECO:0007669"/>
    <property type="project" value="UniProtKB-EC"/>
</dbReference>
<proteinExistence type="predicted"/>
<dbReference type="SUPFAM" id="SSF53756">
    <property type="entry name" value="UDP-Glycosyltransferase/glycogen phosphorylase"/>
    <property type="match status" value="1"/>
</dbReference>
<keyword evidence="3" id="KW-1185">Reference proteome</keyword>
<dbReference type="Gene3D" id="3.40.50.2000">
    <property type="entry name" value="Glycogen Phosphorylase B"/>
    <property type="match status" value="2"/>
</dbReference>
<dbReference type="Pfam" id="PF13692">
    <property type="entry name" value="Glyco_trans_1_4"/>
    <property type="match status" value="1"/>
</dbReference>
<evidence type="ECO:0000313" key="3">
    <source>
        <dbReference type="Proteomes" id="UP000244911"/>
    </source>
</evidence>
<dbReference type="EC" id="2.4.1.290" evidence="2"/>
<dbReference type="CDD" id="cd03808">
    <property type="entry name" value="GT4_CapM-like"/>
    <property type="match status" value="1"/>
</dbReference>
<name>A0A2R8ALY5_9RHOB</name>
<reference evidence="2 3" key="1">
    <citation type="submission" date="2018-03" db="EMBL/GenBank/DDBJ databases">
        <authorList>
            <person name="Keele B.F."/>
        </authorList>
    </citation>
    <scope>NUCLEOTIDE SEQUENCE [LARGE SCALE GENOMIC DNA]</scope>
    <source>
        <strain evidence="2 3">CECT 8811</strain>
    </source>
</reference>
<dbReference type="OrthoDB" id="9807414at2"/>
<dbReference type="EMBL" id="OMOI01000001">
    <property type="protein sequence ID" value="SPF76917.1"/>
    <property type="molecule type" value="Genomic_DNA"/>
</dbReference>
<dbReference type="AlphaFoldDB" id="A0A2R8ALY5"/>